<evidence type="ECO:0000256" key="6">
    <source>
        <dbReference type="ARBA" id="ARBA00022816"/>
    </source>
</evidence>
<evidence type="ECO:0000256" key="1">
    <source>
        <dbReference type="ARBA" id="ARBA00004232"/>
    </source>
</evidence>
<organism evidence="15 16">
    <name type="scientific">Collybia nuda</name>
    <dbReference type="NCBI Taxonomy" id="64659"/>
    <lineage>
        <taxon>Eukaryota</taxon>
        <taxon>Fungi</taxon>
        <taxon>Dikarya</taxon>
        <taxon>Basidiomycota</taxon>
        <taxon>Agaricomycotina</taxon>
        <taxon>Agaricomycetes</taxon>
        <taxon>Agaricomycetidae</taxon>
        <taxon>Agaricales</taxon>
        <taxon>Tricholomatineae</taxon>
        <taxon>Clitocybaceae</taxon>
        <taxon>Collybia</taxon>
    </lineage>
</organism>
<keyword evidence="8 14" id="KW-1133">Transmembrane helix</keyword>
<dbReference type="GO" id="GO:0070762">
    <property type="term" value="C:nuclear pore transmembrane ring"/>
    <property type="evidence" value="ECO:0007669"/>
    <property type="project" value="TreeGrafter"/>
</dbReference>
<evidence type="ECO:0000313" key="16">
    <source>
        <dbReference type="Proteomes" id="UP000807353"/>
    </source>
</evidence>
<dbReference type="GO" id="GO:0015031">
    <property type="term" value="P:protein transport"/>
    <property type="evidence" value="ECO:0007669"/>
    <property type="project" value="UniProtKB-KW"/>
</dbReference>
<dbReference type="InterPro" id="IPR019049">
    <property type="entry name" value="Nucleoporin_prot_Ndc1/Nup"/>
</dbReference>
<name>A0A9P6CHV2_9AGAR</name>
<feature type="transmembrane region" description="Helical" evidence="14">
    <location>
        <begin position="225"/>
        <end position="258"/>
    </location>
</feature>
<evidence type="ECO:0000256" key="11">
    <source>
        <dbReference type="ARBA" id="ARBA00023136"/>
    </source>
</evidence>
<dbReference type="EMBL" id="MU150239">
    <property type="protein sequence ID" value="KAF9466851.1"/>
    <property type="molecule type" value="Genomic_DNA"/>
</dbReference>
<evidence type="ECO:0000256" key="12">
    <source>
        <dbReference type="ARBA" id="ARBA00023242"/>
    </source>
</evidence>
<evidence type="ECO:0000256" key="5">
    <source>
        <dbReference type="ARBA" id="ARBA00022692"/>
    </source>
</evidence>
<sequence length="680" mass="74842">MATPQTTPIRAITTPLSSRSSPTIPPPTQFYEPFVKSVLRFRLVNRVFLYSAGLSWAHAVTWSLWGQGGLSELGAIGVCLLPFQPWTVVAALVIWVSAALPSAVLRKVFLTSTRTPSTSPSSSVSAALSKTSTTRALVTYALSAMAVTALHVSTAYANEPSIHGDSKLRIFVKSRKHPHYLNGRLLFLLSSQLFTALGYSLRNVMLDRVVFHSSNSTKSWSVTTVFRSLIIAVLFTSVTVTFSAVVFGLVRFALPLVYKLPILPFFLRPFTAHFLRGSWTILLPFQHVSLLMRAWFLGITTMFIWESTNALFDTFIPQPISISHLTPDPNLTLVSGLSSSDSTFRYFAYSELKELAADPSNSATTRRVTLFSDQKYSPSLWSRISRESLLLLGNDYQLFLRRGKSPPTVTPAPPAKPSTPVNPTIGTPTPLLRTPIYKSSKQSPIHTVMASLGSDGALARALDEGADATNIPELFRSVEAAVMPAPAKEEVKKNVDAATGIVTRINTDIWTSMSKVLQSMVPVWAAEAVTGVHVWWAKERVSKVVQGCLPNKEVDLAVIEALSHLTCASLVEDKYGVVQRDIPKILEAMLSFLSAIEEYQVEISALYVPPPQDKPLSAHETDEREALREEVERAGDILRFVGDGLKEGVARIVRTFGDKLLAFKFPPRTAQKLQGFLEYC</sequence>
<feature type="transmembrane region" description="Helical" evidence="14">
    <location>
        <begin position="47"/>
        <end position="65"/>
    </location>
</feature>
<comment type="similarity">
    <text evidence="3">Belongs to the NDC1 family.</text>
</comment>
<dbReference type="GO" id="GO:0070631">
    <property type="term" value="P:spindle pole body localization"/>
    <property type="evidence" value="ECO:0007669"/>
    <property type="project" value="TreeGrafter"/>
</dbReference>
<dbReference type="Proteomes" id="UP000807353">
    <property type="component" value="Unassembled WGS sequence"/>
</dbReference>
<feature type="region of interest" description="Disordered" evidence="13">
    <location>
        <begin position="404"/>
        <end position="428"/>
    </location>
</feature>
<keyword evidence="9" id="KW-0811">Translocation</keyword>
<evidence type="ECO:0000313" key="15">
    <source>
        <dbReference type="EMBL" id="KAF9466851.1"/>
    </source>
</evidence>
<protein>
    <submittedName>
        <fullName evidence="15">Nucleoporin protein Ndc1-Nup</fullName>
    </submittedName>
</protein>
<keyword evidence="7" id="KW-0653">Protein transport</keyword>
<keyword evidence="6" id="KW-0509">mRNA transport</keyword>
<keyword evidence="12" id="KW-0539">Nucleus</keyword>
<comment type="subcellular location">
    <subcellularLocation>
        <location evidence="1">Nucleus membrane</location>
        <topology evidence="1">Multi-pass membrane protein</topology>
    </subcellularLocation>
    <subcellularLocation>
        <location evidence="2">Nucleus</location>
        <location evidence="2">Nuclear pore complex</location>
    </subcellularLocation>
</comment>
<keyword evidence="5 14" id="KW-0812">Transmembrane</keyword>
<accession>A0A9P6CHV2</accession>
<evidence type="ECO:0000256" key="3">
    <source>
        <dbReference type="ARBA" id="ARBA00005760"/>
    </source>
</evidence>
<evidence type="ECO:0000256" key="8">
    <source>
        <dbReference type="ARBA" id="ARBA00022989"/>
    </source>
</evidence>
<dbReference type="PANTHER" id="PTHR13269:SF6">
    <property type="entry name" value="NUCLEOPORIN NDC1"/>
    <property type="match status" value="1"/>
</dbReference>
<dbReference type="OrthoDB" id="67850at2759"/>
<evidence type="ECO:0000256" key="4">
    <source>
        <dbReference type="ARBA" id="ARBA00022448"/>
    </source>
</evidence>
<keyword evidence="4" id="KW-0813">Transport</keyword>
<dbReference type="GO" id="GO:0006999">
    <property type="term" value="P:nuclear pore organization"/>
    <property type="evidence" value="ECO:0007669"/>
    <property type="project" value="TreeGrafter"/>
</dbReference>
<evidence type="ECO:0000256" key="7">
    <source>
        <dbReference type="ARBA" id="ARBA00022927"/>
    </source>
</evidence>
<keyword evidence="11 14" id="KW-0472">Membrane</keyword>
<proteinExistence type="inferred from homology"/>
<keyword evidence="16" id="KW-1185">Reference proteome</keyword>
<dbReference type="AlphaFoldDB" id="A0A9P6CHV2"/>
<reference evidence="15" key="1">
    <citation type="submission" date="2020-11" db="EMBL/GenBank/DDBJ databases">
        <authorList>
            <consortium name="DOE Joint Genome Institute"/>
            <person name="Ahrendt S."/>
            <person name="Riley R."/>
            <person name="Andreopoulos W."/>
            <person name="Labutti K."/>
            <person name="Pangilinan J."/>
            <person name="Ruiz-Duenas F.J."/>
            <person name="Barrasa J.M."/>
            <person name="Sanchez-Garcia M."/>
            <person name="Camarero S."/>
            <person name="Miyauchi S."/>
            <person name="Serrano A."/>
            <person name="Linde D."/>
            <person name="Babiker R."/>
            <person name="Drula E."/>
            <person name="Ayuso-Fernandez I."/>
            <person name="Pacheco R."/>
            <person name="Padilla G."/>
            <person name="Ferreira P."/>
            <person name="Barriuso J."/>
            <person name="Kellner H."/>
            <person name="Castanera R."/>
            <person name="Alfaro M."/>
            <person name="Ramirez L."/>
            <person name="Pisabarro A.G."/>
            <person name="Kuo A."/>
            <person name="Tritt A."/>
            <person name="Lipzen A."/>
            <person name="He G."/>
            <person name="Yan M."/>
            <person name="Ng V."/>
            <person name="Cullen D."/>
            <person name="Martin F."/>
            <person name="Rosso M.-N."/>
            <person name="Henrissat B."/>
            <person name="Hibbett D."/>
            <person name="Martinez A.T."/>
            <person name="Grigoriev I.V."/>
        </authorList>
    </citation>
    <scope>NUCLEOTIDE SEQUENCE</scope>
    <source>
        <strain evidence="15">CBS 247.69</strain>
    </source>
</reference>
<dbReference type="GO" id="GO:0005816">
    <property type="term" value="C:spindle pole body"/>
    <property type="evidence" value="ECO:0007669"/>
    <property type="project" value="TreeGrafter"/>
</dbReference>
<evidence type="ECO:0000256" key="14">
    <source>
        <dbReference type="SAM" id="Phobius"/>
    </source>
</evidence>
<evidence type="ECO:0000256" key="2">
    <source>
        <dbReference type="ARBA" id="ARBA00004567"/>
    </source>
</evidence>
<evidence type="ECO:0000256" key="9">
    <source>
        <dbReference type="ARBA" id="ARBA00023010"/>
    </source>
</evidence>
<comment type="caution">
    <text evidence="15">The sequence shown here is derived from an EMBL/GenBank/DDBJ whole genome shotgun (WGS) entry which is preliminary data.</text>
</comment>
<feature type="compositionally biased region" description="Pro residues" evidence="13">
    <location>
        <begin position="408"/>
        <end position="417"/>
    </location>
</feature>
<dbReference type="GO" id="GO:0030674">
    <property type="term" value="F:protein-macromolecule adaptor activity"/>
    <property type="evidence" value="ECO:0007669"/>
    <property type="project" value="TreeGrafter"/>
</dbReference>
<keyword evidence="10" id="KW-0906">Nuclear pore complex</keyword>
<evidence type="ECO:0000256" key="10">
    <source>
        <dbReference type="ARBA" id="ARBA00023132"/>
    </source>
</evidence>
<dbReference type="PANTHER" id="PTHR13269">
    <property type="entry name" value="NUCLEOPORIN NDC1"/>
    <property type="match status" value="1"/>
</dbReference>
<dbReference type="GO" id="GO:0051028">
    <property type="term" value="P:mRNA transport"/>
    <property type="evidence" value="ECO:0007669"/>
    <property type="project" value="UniProtKB-KW"/>
</dbReference>
<gene>
    <name evidence="15" type="ORF">BDZ94DRAFT_1249939</name>
</gene>
<evidence type="ECO:0000256" key="13">
    <source>
        <dbReference type="SAM" id="MobiDB-lite"/>
    </source>
</evidence>
<dbReference type="Pfam" id="PF09531">
    <property type="entry name" value="Ndc1_Nup"/>
    <property type="match status" value="1"/>
</dbReference>
<dbReference type="GO" id="GO:0031965">
    <property type="term" value="C:nuclear membrane"/>
    <property type="evidence" value="ECO:0007669"/>
    <property type="project" value="UniProtKB-SubCell"/>
</dbReference>
<feature type="transmembrane region" description="Helical" evidence="14">
    <location>
        <begin position="85"/>
        <end position="105"/>
    </location>
</feature>